<dbReference type="InterPro" id="IPR013783">
    <property type="entry name" value="Ig-like_fold"/>
</dbReference>
<dbReference type="InterPro" id="IPR000601">
    <property type="entry name" value="PKD_dom"/>
</dbReference>
<dbReference type="CDD" id="cd00146">
    <property type="entry name" value="PKD"/>
    <property type="match status" value="1"/>
</dbReference>
<keyword evidence="4" id="KW-1185">Reference proteome</keyword>
<dbReference type="InterPro" id="IPR011050">
    <property type="entry name" value="Pectin_lyase_fold/virulence"/>
</dbReference>
<dbReference type="InterPro" id="IPR012334">
    <property type="entry name" value="Pectin_lyas_fold"/>
</dbReference>
<dbReference type="Pfam" id="PF00801">
    <property type="entry name" value="PKD"/>
    <property type="match status" value="1"/>
</dbReference>
<gene>
    <name evidence="3" type="ORF">ACEZDE_30340</name>
</gene>
<dbReference type="Proteomes" id="UP001592531">
    <property type="component" value="Unassembled WGS sequence"/>
</dbReference>
<dbReference type="RefSeq" id="WP_380543096.1">
    <property type="nucleotide sequence ID" value="NZ_JBHFAB010000031.1"/>
</dbReference>
<evidence type="ECO:0000256" key="1">
    <source>
        <dbReference type="SAM" id="MobiDB-lite"/>
    </source>
</evidence>
<dbReference type="Gene3D" id="2.160.20.10">
    <property type="entry name" value="Single-stranded right-handed beta-helix, Pectin lyase-like"/>
    <property type="match status" value="1"/>
</dbReference>
<comment type="caution">
    <text evidence="3">The sequence shown here is derived from an EMBL/GenBank/DDBJ whole genome shotgun (WGS) entry which is preliminary data.</text>
</comment>
<evidence type="ECO:0000313" key="4">
    <source>
        <dbReference type="Proteomes" id="UP001592531"/>
    </source>
</evidence>
<dbReference type="PROSITE" id="PS50093">
    <property type="entry name" value="PKD"/>
    <property type="match status" value="1"/>
</dbReference>
<feature type="region of interest" description="Disordered" evidence="1">
    <location>
        <begin position="423"/>
        <end position="460"/>
    </location>
</feature>
<dbReference type="InterPro" id="IPR035986">
    <property type="entry name" value="PKD_dom_sf"/>
</dbReference>
<dbReference type="Gene3D" id="2.60.40.10">
    <property type="entry name" value="Immunoglobulins"/>
    <property type="match status" value="1"/>
</dbReference>
<dbReference type="SUPFAM" id="SSF49299">
    <property type="entry name" value="PKD domain"/>
    <property type="match status" value="1"/>
</dbReference>
<dbReference type="SUPFAM" id="SSF51126">
    <property type="entry name" value="Pectin lyase-like"/>
    <property type="match status" value="1"/>
</dbReference>
<feature type="compositionally biased region" description="Basic and acidic residues" evidence="1">
    <location>
        <begin position="443"/>
        <end position="454"/>
    </location>
</feature>
<dbReference type="InterPro" id="IPR022409">
    <property type="entry name" value="PKD/Chitinase_dom"/>
</dbReference>
<dbReference type="EMBL" id="JBHFAB010000031">
    <property type="protein sequence ID" value="MFC1420912.1"/>
    <property type="molecule type" value="Genomic_DNA"/>
</dbReference>
<proteinExistence type="predicted"/>
<sequence length="684" mass="71202">MSRLRGGPAWRCVVDMPSRRRWEPAGRNPEGDDNRAMLRKPQQRIRGAWCWVIHNARVSAADRHRTSSARAATERAPGSWGDFVMLLRRRAVTATGALVLLLSGVAGTTSAHADPAQDLYVNQSAAACTDTGAGTQSVPFCTIQAAADAALPGQTVHIVPSLGKLYTQPVTITHSGTPGAPITFAMAADAEGDDIRPVKAAAFTVRNAHDIDFSGLSVGTSAPFPGFQLIGAHRIRLDDELLYDAGDDYVDPQDAIDVDGTSSDVTVARTEVHQFTGWGLNVQAGAGNIVVTDSMFNFEGGRGEGGIHADGVAGIVVTGDSLSSTCGRAVDITGSSSGSIENVVAQWAGGQTGCPLAASPAEIAVSADSVANVRSDYNAVQAQSPGEDYLWGGAPYASSAAFTAATGQGAHDLDHMGVQDSYWPTEGSPLIDSGDADAPDELASDRYDRPRVDDPLVPDTGVGVVDRGAVEFHALQGLKPVMSVDKGPAPLAETVTLQVTNPWNAAITGYRFDFGDGSAPTETTTPSATHTYTAVGFPTVTVIATNADGTTFQGTTTFDVSQTLPLVPEIGVSRQGLTVSVSGNASDDRDIAQYTYDFGDGSAPQTASATPSLSLSLSSPTPTPRPAPTPSPPPPPTPPGRPRTPPNSFRSAALWSPSGRYGCWTPAPAPEATEARWARGPWCA</sequence>
<accession>A0ABV6W4I2</accession>
<name>A0ABV6W4I2_9ACTN</name>
<organism evidence="3 4">
    <name type="scientific">Streptacidiphilus cavernicola</name>
    <dbReference type="NCBI Taxonomy" id="3342716"/>
    <lineage>
        <taxon>Bacteria</taxon>
        <taxon>Bacillati</taxon>
        <taxon>Actinomycetota</taxon>
        <taxon>Actinomycetes</taxon>
        <taxon>Kitasatosporales</taxon>
        <taxon>Streptomycetaceae</taxon>
        <taxon>Streptacidiphilus</taxon>
    </lineage>
</organism>
<feature type="compositionally biased region" description="Low complexity" evidence="1">
    <location>
        <begin position="606"/>
        <end position="620"/>
    </location>
</feature>
<feature type="compositionally biased region" description="Pro residues" evidence="1">
    <location>
        <begin position="621"/>
        <end position="645"/>
    </location>
</feature>
<dbReference type="SMART" id="SM00089">
    <property type="entry name" value="PKD"/>
    <property type="match status" value="1"/>
</dbReference>
<protein>
    <submittedName>
        <fullName evidence="3">PKD domain-containing protein</fullName>
    </submittedName>
</protein>
<evidence type="ECO:0000313" key="3">
    <source>
        <dbReference type="EMBL" id="MFC1420912.1"/>
    </source>
</evidence>
<feature type="region of interest" description="Disordered" evidence="1">
    <location>
        <begin position="602"/>
        <end position="684"/>
    </location>
</feature>
<feature type="domain" description="PKD" evidence="2">
    <location>
        <begin position="510"/>
        <end position="560"/>
    </location>
</feature>
<reference evidence="3 4" key="1">
    <citation type="submission" date="2024-09" db="EMBL/GenBank/DDBJ databases">
        <authorList>
            <person name="Lee S.D."/>
        </authorList>
    </citation>
    <scope>NUCLEOTIDE SEQUENCE [LARGE SCALE GENOMIC DNA]</scope>
    <source>
        <strain evidence="3 4">N8-3</strain>
    </source>
</reference>
<evidence type="ECO:0000259" key="2">
    <source>
        <dbReference type="PROSITE" id="PS50093"/>
    </source>
</evidence>